<proteinExistence type="inferred from homology"/>
<gene>
    <name evidence="4" type="ORF">LTR05_008314</name>
</gene>
<evidence type="ECO:0000256" key="2">
    <source>
        <dbReference type="ARBA" id="ARBA00022741"/>
    </source>
</evidence>
<protein>
    <recommendedName>
        <fullName evidence="6">AFG1-like ATPase</fullName>
    </recommendedName>
</protein>
<comment type="similarity">
    <text evidence="1">Belongs to the AFG1 ATPase family.</text>
</comment>
<dbReference type="GO" id="GO:0005739">
    <property type="term" value="C:mitochondrion"/>
    <property type="evidence" value="ECO:0007669"/>
    <property type="project" value="TreeGrafter"/>
</dbReference>
<keyword evidence="2" id="KW-0547">Nucleotide-binding</keyword>
<keyword evidence="5" id="KW-1185">Reference proteome</keyword>
<dbReference type="Pfam" id="PF03969">
    <property type="entry name" value="AFG1_ATPase"/>
    <property type="match status" value="1"/>
</dbReference>
<dbReference type="InterPro" id="IPR027417">
    <property type="entry name" value="P-loop_NTPase"/>
</dbReference>
<comment type="caution">
    <text evidence="4">The sequence shown here is derived from an EMBL/GenBank/DDBJ whole genome shotgun (WGS) entry which is preliminary data.</text>
</comment>
<dbReference type="Proteomes" id="UP001309876">
    <property type="component" value="Unassembled WGS sequence"/>
</dbReference>
<evidence type="ECO:0000256" key="3">
    <source>
        <dbReference type="ARBA" id="ARBA00022840"/>
    </source>
</evidence>
<keyword evidence="3" id="KW-0067">ATP-binding</keyword>
<dbReference type="InterPro" id="IPR005654">
    <property type="entry name" value="ATPase_AFG1-like"/>
</dbReference>
<evidence type="ECO:0008006" key="6">
    <source>
        <dbReference type="Google" id="ProtNLM"/>
    </source>
</evidence>
<dbReference type="EMBL" id="JAVRRJ010000011">
    <property type="protein sequence ID" value="KAK5080997.1"/>
    <property type="molecule type" value="Genomic_DNA"/>
</dbReference>
<dbReference type="PANTHER" id="PTHR12169">
    <property type="entry name" value="ATPASE N2B"/>
    <property type="match status" value="1"/>
</dbReference>
<sequence length="436" mass="48731">MASEHGQKLASLNLLSAGRLKPNTEQAKLASELGHLQQRLTTTRWLRQNTHNGFYIHGGVGTGKSRMADLFAATLPSQITRRRAHFFEFMTDIHMRLHRARSQANYDGDPLVQIGHAVQKESSVLCLDEFQVSDIADAVILKRLFTSFWERGGIMISTSNRHPTELYKNGLNRGLFIPFIEELQRRCVVFQMKGEHDYRMDNGKQYQRHDIFFTDATEFQTSFSKVTDDALVKSIEISVVMGRTMKVNATEVNDNAKPMVSATFSSLCEAFLGASDYHALCNFASTIYLSGLRKFRSDELDIVRRFITLVDIAYESRTRIMCLSTEPILKTFENIILSGESISEVESGSDQGLSTSKPLNKLREVLQDQNLKVKGEGGSSSSMMSTFINDVEWSATGLKKASLATGGAGETDVRFAIVRAISRLSEMSSEGYGVKD</sequence>
<dbReference type="AlphaFoldDB" id="A0AAN7Y3Q5"/>
<organism evidence="4 5">
    <name type="scientific">Lithohypha guttulata</name>
    <dbReference type="NCBI Taxonomy" id="1690604"/>
    <lineage>
        <taxon>Eukaryota</taxon>
        <taxon>Fungi</taxon>
        <taxon>Dikarya</taxon>
        <taxon>Ascomycota</taxon>
        <taxon>Pezizomycotina</taxon>
        <taxon>Eurotiomycetes</taxon>
        <taxon>Chaetothyriomycetidae</taxon>
        <taxon>Chaetothyriales</taxon>
        <taxon>Trichomeriaceae</taxon>
        <taxon>Lithohypha</taxon>
    </lineage>
</organism>
<accession>A0AAN7Y3Q5</accession>
<evidence type="ECO:0000256" key="1">
    <source>
        <dbReference type="ARBA" id="ARBA00010322"/>
    </source>
</evidence>
<evidence type="ECO:0000313" key="5">
    <source>
        <dbReference type="Proteomes" id="UP001309876"/>
    </source>
</evidence>
<dbReference type="PANTHER" id="PTHR12169:SF6">
    <property type="entry name" value="AFG1-LIKE ATPASE"/>
    <property type="match status" value="1"/>
</dbReference>
<reference evidence="4 5" key="1">
    <citation type="submission" date="2023-08" db="EMBL/GenBank/DDBJ databases">
        <title>Black Yeasts Isolated from many extreme environments.</title>
        <authorList>
            <person name="Coleine C."/>
            <person name="Stajich J.E."/>
            <person name="Selbmann L."/>
        </authorList>
    </citation>
    <scope>NUCLEOTIDE SEQUENCE [LARGE SCALE GENOMIC DNA]</scope>
    <source>
        <strain evidence="4 5">CCFEE 5910</strain>
    </source>
</reference>
<evidence type="ECO:0000313" key="4">
    <source>
        <dbReference type="EMBL" id="KAK5080997.1"/>
    </source>
</evidence>
<dbReference type="GO" id="GO:0005524">
    <property type="term" value="F:ATP binding"/>
    <property type="evidence" value="ECO:0007669"/>
    <property type="project" value="UniProtKB-KW"/>
</dbReference>
<dbReference type="SUPFAM" id="SSF52540">
    <property type="entry name" value="P-loop containing nucleoside triphosphate hydrolases"/>
    <property type="match status" value="1"/>
</dbReference>
<dbReference type="NCBIfam" id="NF040713">
    <property type="entry name" value="ZapE"/>
    <property type="match status" value="1"/>
</dbReference>
<name>A0AAN7Y3Q5_9EURO</name>
<dbReference type="GO" id="GO:0016887">
    <property type="term" value="F:ATP hydrolysis activity"/>
    <property type="evidence" value="ECO:0007669"/>
    <property type="project" value="InterPro"/>
</dbReference>
<dbReference type="Gene3D" id="3.40.50.300">
    <property type="entry name" value="P-loop containing nucleotide triphosphate hydrolases"/>
    <property type="match status" value="1"/>
</dbReference>